<feature type="domain" description="Methyltransferase FkbM" evidence="1">
    <location>
        <begin position="188"/>
        <end position="331"/>
    </location>
</feature>
<dbReference type="PANTHER" id="PTHR34203:SF15">
    <property type="entry name" value="SLL1173 PROTEIN"/>
    <property type="match status" value="1"/>
</dbReference>
<organism evidence="2 3">
    <name type="scientific">Butyricicoccus porcorum</name>
    <dbReference type="NCBI Taxonomy" id="1945634"/>
    <lineage>
        <taxon>Bacteria</taxon>
        <taxon>Bacillati</taxon>
        <taxon>Bacillota</taxon>
        <taxon>Clostridia</taxon>
        <taxon>Eubacteriales</taxon>
        <taxon>Butyricicoccaceae</taxon>
        <taxon>Butyricicoccus</taxon>
    </lineage>
</organism>
<reference evidence="2 3" key="1">
    <citation type="submission" date="2017-05" db="EMBL/GenBank/DDBJ databases">
        <title>Butyricicoccus porcorum sp. nov. a butyrate-producing bacterium from the swine intestinal tract.</title>
        <authorList>
            <person name="Trachsel J."/>
            <person name="Humphrey S."/>
            <person name="Allen H.K."/>
        </authorList>
    </citation>
    <scope>NUCLEOTIDE SEQUENCE [LARGE SCALE GENOMIC DNA]</scope>
    <source>
        <strain evidence="2">BB10</strain>
    </source>
</reference>
<keyword evidence="2" id="KW-0808">Transferase</keyword>
<keyword evidence="3" id="KW-1185">Reference proteome</keyword>
<dbReference type="GO" id="GO:0032259">
    <property type="term" value="P:methylation"/>
    <property type="evidence" value="ECO:0007669"/>
    <property type="project" value="UniProtKB-KW"/>
</dbReference>
<dbReference type="PANTHER" id="PTHR34203">
    <property type="entry name" value="METHYLTRANSFERASE, FKBM FAMILY PROTEIN"/>
    <property type="match status" value="1"/>
</dbReference>
<sequence length="375" mass="42256">MNCLPHFVTETESIWDVLQRETRPIALYGMGDGAEKILRVCGERGIEIAGIFASDEFVRGHSFAGYPVKKRSQLEQELGDFVAVIAFASSRPEVLTLFDDLDRTHTTYAPDVPVADGALFDLAFVQAHCEQLEQAYDLLADDRSRAVFAATVNFKLSGKLHWLRDYTDSRENAFRTYLKPHEQEHFVDLGAYNGDTIRELLEYTDGKYASITALEPDKKTFKKLKKYVEQAELEHIRILNAGAWSEPGEMLFGGKAGRNSALTPVMHAVSHDKHTVSVPVESVDHVLDGAPCTLLKLDVEGAEYQALVGARDTIQEYRPRIALSAYHRSEDLYELPLLLHDMCPEVYIGMLHHPYVPAWETNFYVTFSRGLENSV</sequence>
<name>A0A252F5F3_9FIRM</name>
<evidence type="ECO:0000259" key="1">
    <source>
        <dbReference type="Pfam" id="PF05050"/>
    </source>
</evidence>
<dbReference type="Proteomes" id="UP000194903">
    <property type="component" value="Unassembled WGS sequence"/>
</dbReference>
<protein>
    <submittedName>
        <fullName evidence="2">Methyltransferase</fullName>
    </submittedName>
</protein>
<dbReference type="Pfam" id="PF05050">
    <property type="entry name" value="Methyltransf_21"/>
    <property type="match status" value="1"/>
</dbReference>
<comment type="caution">
    <text evidence="2">The sequence shown here is derived from an EMBL/GenBank/DDBJ whole genome shotgun (WGS) entry which is preliminary data.</text>
</comment>
<dbReference type="InterPro" id="IPR006342">
    <property type="entry name" value="FkbM_mtfrase"/>
</dbReference>
<dbReference type="AlphaFoldDB" id="A0A252F5F3"/>
<evidence type="ECO:0000313" key="3">
    <source>
        <dbReference type="Proteomes" id="UP000194903"/>
    </source>
</evidence>
<evidence type="ECO:0000313" key="2">
    <source>
        <dbReference type="EMBL" id="OUM20952.1"/>
    </source>
</evidence>
<dbReference type="InterPro" id="IPR029063">
    <property type="entry name" value="SAM-dependent_MTases_sf"/>
</dbReference>
<proteinExistence type="predicted"/>
<dbReference type="EMBL" id="NHOC01000004">
    <property type="protein sequence ID" value="OUM20952.1"/>
    <property type="molecule type" value="Genomic_DNA"/>
</dbReference>
<dbReference type="GO" id="GO:0008168">
    <property type="term" value="F:methyltransferase activity"/>
    <property type="evidence" value="ECO:0007669"/>
    <property type="project" value="UniProtKB-KW"/>
</dbReference>
<accession>A0A252F5F3</accession>
<dbReference type="Gene3D" id="3.40.50.150">
    <property type="entry name" value="Vaccinia Virus protein VP39"/>
    <property type="match status" value="1"/>
</dbReference>
<dbReference type="OrthoDB" id="5329963at2"/>
<keyword evidence="2" id="KW-0489">Methyltransferase</keyword>
<dbReference type="NCBIfam" id="TIGR01444">
    <property type="entry name" value="fkbM_fam"/>
    <property type="match status" value="1"/>
</dbReference>
<dbReference type="SUPFAM" id="SSF53335">
    <property type="entry name" value="S-adenosyl-L-methionine-dependent methyltransferases"/>
    <property type="match status" value="1"/>
</dbReference>
<gene>
    <name evidence="2" type="ORF">CBW42_05055</name>
</gene>
<dbReference type="InterPro" id="IPR052514">
    <property type="entry name" value="SAM-dependent_MTase"/>
</dbReference>